<dbReference type="RefSeq" id="WP_197006307.1">
    <property type="nucleotide sequence ID" value="NZ_BONS01000006.1"/>
</dbReference>
<dbReference type="PANTHER" id="PTHR43591:SF24">
    <property type="entry name" value="2-METHOXY-6-POLYPRENYL-1,4-BENZOQUINOL METHYLASE, MITOCHONDRIAL"/>
    <property type="match status" value="1"/>
</dbReference>
<reference evidence="2" key="1">
    <citation type="submission" date="2020-11" db="EMBL/GenBank/DDBJ databases">
        <title>Sequencing the genomes of 1000 actinobacteria strains.</title>
        <authorList>
            <person name="Klenk H.-P."/>
        </authorList>
    </citation>
    <scope>NUCLEOTIDE SEQUENCE</scope>
    <source>
        <strain evidence="2">DSM 45356</strain>
    </source>
</reference>
<dbReference type="SUPFAM" id="SSF53335">
    <property type="entry name" value="S-adenosyl-L-methionine-dependent methyltransferases"/>
    <property type="match status" value="1"/>
</dbReference>
<dbReference type="CDD" id="cd02440">
    <property type="entry name" value="AdoMet_MTases"/>
    <property type="match status" value="1"/>
</dbReference>
<accession>A0A8J7GXJ1</accession>
<dbReference type="EMBL" id="JADOUF010000001">
    <property type="protein sequence ID" value="MBG6139678.1"/>
    <property type="molecule type" value="Genomic_DNA"/>
</dbReference>
<feature type="domain" description="Methyltransferase type 11" evidence="1">
    <location>
        <begin position="39"/>
        <end position="125"/>
    </location>
</feature>
<dbReference type="InterPro" id="IPR013216">
    <property type="entry name" value="Methyltransf_11"/>
</dbReference>
<dbReference type="GO" id="GO:0008757">
    <property type="term" value="F:S-adenosylmethionine-dependent methyltransferase activity"/>
    <property type="evidence" value="ECO:0007669"/>
    <property type="project" value="InterPro"/>
</dbReference>
<dbReference type="PANTHER" id="PTHR43591">
    <property type="entry name" value="METHYLTRANSFERASE"/>
    <property type="match status" value="1"/>
</dbReference>
<dbReference type="Proteomes" id="UP000622552">
    <property type="component" value="Unassembled WGS sequence"/>
</dbReference>
<dbReference type="Gene3D" id="3.40.50.150">
    <property type="entry name" value="Vaccinia Virus protein VP39"/>
    <property type="match status" value="1"/>
</dbReference>
<evidence type="ECO:0000259" key="1">
    <source>
        <dbReference type="Pfam" id="PF08241"/>
    </source>
</evidence>
<keyword evidence="2" id="KW-0830">Ubiquinone</keyword>
<name>A0A8J7GXJ1_9ACTN</name>
<keyword evidence="3" id="KW-1185">Reference proteome</keyword>
<dbReference type="Pfam" id="PF08241">
    <property type="entry name" value="Methyltransf_11"/>
    <property type="match status" value="1"/>
</dbReference>
<evidence type="ECO:0000313" key="3">
    <source>
        <dbReference type="Proteomes" id="UP000622552"/>
    </source>
</evidence>
<proteinExistence type="predicted"/>
<comment type="caution">
    <text evidence="2">The sequence shown here is derived from an EMBL/GenBank/DDBJ whole genome shotgun (WGS) entry which is preliminary data.</text>
</comment>
<sequence length="255" mass="27363">MEKTQQESFRNRRANFARRTADTHAAFLLPHLRPGMALLDLGCGPGSITVGLAAAVAPGPTTGIDLDPGLPDGEHDITLVTGDVHDLPFPDASFDAIFASALLQHVPDPLAVLREARRVARPGAVIGVIDADWDGELLYPKGPVIERSYDVMRKLRANSDPYVGKRLRSLLAEAGFERCEGYARVTHHGTAEEVAGIGTFTASTLGYPTAVEKAVAGGWATAAEMAEFQDAWRAWGEDPGAFVARFWCEAVGWAV</sequence>
<dbReference type="AlphaFoldDB" id="A0A8J7GXJ1"/>
<dbReference type="InterPro" id="IPR029063">
    <property type="entry name" value="SAM-dependent_MTases_sf"/>
</dbReference>
<gene>
    <name evidence="2" type="ORF">IW245_005872</name>
</gene>
<evidence type="ECO:0000313" key="2">
    <source>
        <dbReference type="EMBL" id="MBG6139678.1"/>
    </source>
</evidence>
<protein>
    <submittedName>
        <fullName evidence="2">Ubiquinone/menaquinone biosynthesis C-methylase UbiE</fullName>
    </submittedName>
</protein>
<organism evidence="2 3">
    <name type="scientific">Longispora fulva</name>
    <dbReference type="NCBI Taxonomy" id="619741"/>
    <lineage>
        <taxon>Bacteria</taxon>
        <taxon>Bacillati</taxon>
        <taxon>Actinomycetota</taxon>
        <taxon>Actinomycetes</taxon>
        <taxon>Micromonosporales</taxon>
        <taxon>Micromonosporaceae</taxon>
        <taxon>Longispora</taxon>
    </lineage>
</organism>